<sequence length="399" mass="42832">MPRPGSSLHADMLHAIATKERLCLELREQLQNEEAQLNKLRSAWQRLAVRGGVKVVPSPVPTAKRAEALQRRKSTILAPSKVQARRTEQVTASPTRASSSNSSPTKPTDSSWRARIPQQLSSWVEQVAPTHEQNMPRNPAHDVAQWLHSREAEDGGTPRSARAGQDGLSRTGAAGSPSSARPHDIPDLPAEHPPLLPPKDAEGLGDRLVSGWNVLSKRLVETTSSLTDPHAWNDGLTGPPSSRGSLPRDYMNELPSSNSSDTLRHLSSMTLPPGAGTSMLGLRSMASQARQAEDELSPSLPEAPPVPPKTHEGRGAPRDTREADAPPPPNKELSPTPLGADDGDGDAGYAANLIDMDDSHNGGVRRLEILDDKSDDASLSPNTGREAQDDSTHTKDLQP</sequence>
<feature type="compositionally biased region" description="Low complexity" evidence="2">
    <location>
        <begin position="93"/>
        <end position="111"/>
    </location>
</feature>
<evidence type="ECO:0000256" key="2">
    <source>
        <dbReference type="SAM" id="MobiDB-lite"/>
    </source>
</evidence>
<dbReference type="Proteomes" id="UP001214603">
    <property type="component" value="Chromosome 1"/>
</dbReference>
<feature type="compositionally biased region" description="Polar residues" evidence="2">
    <location>
        <begin position="254"/>
        <end position="270"/>
    </location>
</feature>
<reference evidence="3" key="1">
    <citation type="submission" date="2023-03" db="EMBL/GenBank/DDBJ databases">
        <title>Mating type loci evolution in Malassezia.</title>
        <authorList>
            <person name="Coelho M.A."/>
        </authorList>
    </citation>
    <scope>NUCLEOTIDE SEQUENCE</scope>
    <source>
        <strain evidence="3">CBS 7876</strain>
    </source>
</reference>
<feature type="region of interest" description="Disordered" evidence="2">
    <location>
        <begin position="223"/>
        <end position="399"/>
    </location>
</feature>
<feature type="region of interest" description="Disordered" evidence="2">
    <location>
        <begin position="151"/>
        <end position="206"/>
    </location>
</feature>
<proteinExistence type="predicted"/>
<evidence type="ECO:0000313" key="3">
    <source>
        <dbReference type="EMBL" id="WFD02282.1"/>
    </source>
</evidence>
<name>A0AAF0IRB4_9BASI</name>
<gene>
    <name evidence="3" type="ORF">MOBT1_000964</name>
</gene>
<evidence type="ECO:0000256" key="1">
    <source>
        <dbReference type="SAM" id="Coils"/>
    </source>
</evidence>
<feature type="region of interest" description="Disordered" evidence="2">
    <location>
        <begin position="77"/>
        <end position="113"/>
    </location>
</feature>
<feature type="compositionally biased region" description="Basic and acidic residues" evidence="2">
    <location>
        <begin position="181"/>
        <end position="190"/>
    </location>
</feature>
<keyword evidence="1" id="KW-0175">Coiled coil</keyword>
<feature type="compositionally biased region" description="Basic and acidic residues" evidence="2">
    <location>
        <begin position="309"/>
        <end position="324"/>
    </location>
</feature>
<dbReference type="EMBL" id="CP119934">
    <property type="protein sequence ID" value="WFD02282.1"/>
    <property type="molecule type" value="Genomic_DNA"/>
</dbReference>
<protein>
    <submittedName>
        <fullName evidence="3">Uncharacterized protein</fullName>
    </submittedName>
</protein>
<evidence type="ECO:0000313" key="4">
    <source>
        <dbReference type="Proteomes" id="UP001214603"/>
    </source>
</evidence>
<feature type="compositionally biased region" description="Basic and acidic residues" evidence="2">
    <location>
        <begin position="386"/>
        <end position="399"/>
    </location>
</feature>
<keyword evidence="4" id="KW-1185">Reference proteome</keyword>
<dbReference type="AlphaFoldDB" id="A0AAF0IRB4"/>
<organism evidence="3 4">
    <name type="scientific">Malassezia obtusa</name>
    <dbReference type="NCBI Taxonomy" id="76774"/>
    <lineage>
        <taxon>Eukaryota</taxon>
        <taxon>Fungi</taxon>
        <taxon>Dikarya</taxon>
        <taxon>Basidiomycota</taxon>
        <taxon>Ustilaginomycotina</taxon>
        <taxon>Malasseziomycetes</taxon>
        <taxon>Malasseziales</taxon>
        <taxon>Malasseziaceae</taxon>
        <taxon>Malassezia</taxon>
    </lineage>
</organism>
<feature type="coiled-coil region" evidence="1">
    <location>
        <begin position="16"/>
        <end position="47"/>
    </location>
</feature>
<feature type="compositionally biased region" description="Basic and acidic residues" evidence="2">
    <location>
        <begin position="357"/>
        <end position="376"/>
    </location>
</feature>
<accession>A0AAF0IRB4</accession>